<dbReference type="InterPro" id="IPR033393">
    <property type="entry name" value="NRBF2_MIT"/>
</dbReference>
<keyword evidence="1" id="KW-0175">Coiled coil</keyword>
<proteinExistence type="predicted"/>
<feature type="non-terminal residue" evidence="3">
    <location>
        <position position="1"/>
    </location>
</feature>
<evidence type="ECO:0000313" key="5">
    <source>
        <dbReference type="Proteomes" id="UP000019118"/>
    </source>
</evidence>
<dbReference type="AlphaFoldDB" id="N6SX19"/>
<dbReference type="GO" id="GO:0006914">
    <property type="term" value="P:autophagy"/>
    <property type="evidence" value="ECO:0007669"/>
    <property type="project" value="InterPro"/>
</dbReference>
<dbReference type="PANTHER" id="PTHR14964">
    <property type="entry name" value="NUCLEAR RECEPTOR BINDING FACTOR 2"/>
    <property type="match status" value="1"/>
</dbReference>
<evidence type="ECO:0000259" key="2">
    <source>
        <dbReference type="Pfam" id="PF17169"/>
    </source>
</evidence>
<sequence length="294" mass="33709">MEMDQAPLNKAHQLERKAQLLEKQENLDQAIVCYSEALELYQKCFELTKNQIALDSINLQKEKAERQVRILQIKKSYLERTAKDRLLPRSTGTITSRCFQVDTIDNLQDRIFKNLESHDSLICYLADRGIINSSDRHCHSPIEEDEENGEAPLIVGSKHPKSDSVVIEELRELSGQLKDFVQGLLIDLAERKNQIQLLKQHVLKKSELDHDHKADLLIALDDRNILIDDLKAQITDLELEKSCSQVAAADLRPEYAELQSFPKLESLVMPPLDVTTFKKFSIPEVSSRLLRKDD</sequence>
<reference evidence="4" key="2">
    <citation type="submission" date="2024-08" db="UniProtKB">
        <authorList>
            <consortium name="EnsemblMetazoa"/>
        </authorList>
    </citation>
    <scope>IDENTIFICATION</scope>
</reference>
<dbReference type="PANTHER" id="PTHR14964:SF2">
    <property type="entry name" value="NUCLEAR RECEPTOR-BINDING FACTOR 2"/>
    <property type="match status" value="1"/>
</dbReference>
<dbReference type="Gene3D" id="1.20.58.80">
    <property type="entry name" value="Phosphotransferase system, lactose/cellobiose-type IIA subunit"/>
    <property type="match status" value="1"/>
</dbReference>
<dbReference type="InterPro" id="IPR019734">
    <property type="entry name" value="TPR_rpt"/>
</dbReference>
<keyword evidence="5" id="KW-1185">Reference proteome</keyword>
<reference evidence="3 5" key="1">
    <citation type="journal article" date="2013" name="Genome Biol.">
        <title>Draft genome of the mountain pine beetle, Dendroctonus ponderosae Hopkins, a major forest pest.</title>
        <authorList>
            <person name="Keeling C.I."/>
            <person name="Yuen M.M."/>
            <person name="Liao N.Y."/>
            <person name="Docking T.R."/>
            <person name="Chan S.K."/>
            <person name="Taylor G.A."/>
            <person name="Palmquist D.L."/>
            <person name="Jackman S.D."/>
            <person name="Nguyen A."/>
            <person name="Li M."/>
            <person name="Henderson H."/>
            <person name="Janes J.K."/>
            <person name="Zhao Y."/>
            <person name="Pandoh P."/>
            <person name="Moore R."/>
            <person name="Sperling F.A."/>
            <person name="Huber D.P."/>
            <person name="Birol I."/>
            <person name="Jones S.J."/>
            <person name="Bohlmann J."/>
        </authorList>
    </citation>
    <scope>NUCLEOTIDE SEQUENCE</scope>
</reference>
<dbReference type="EMBL" id="KB741223">
    <property type="protein sequence ID" value="ENN72334.1"/>
    <property type="molecule type" value="Genomic_DNA"/>
</dbReference>
<dbReference type="SUPFAM" id="SSF140361">
    <property type="entry name" value="MIT domain-like"/>
    <property type="match status" value="1"/>
</dbReference>
<evidence type="ECO:0000256" key="1">
    <source>
        <dbReference type="SAM" id="Coils"/>
    </source>
</evidence>
<organism evidence="3">
    <name type="scientific">Dendroctonus ponderosae</name>
    <name type="common">Mountain pine beetle</name>
    <dbReference type="NCBI Taxonomy" id="77166"/>
    <lineage>
        <taxon>Eukaryota</taxon>
        <taxon>Metazoa</taxon>
        <taxon>Ecdysozoa</taxon>
        <taxon>Arthropoda</taxon>
        <taxon>Hexapoda</taxon>
        <taxon>Insecta</taxon>
        <taxon>Pterygota</taxon>
        <taxon>Neoptera</taxon>
        <taxon>Endopterygota</taxon>
        <taxon>Coleoptera</taxon>
        <taxon>Polyphaga</taxon>
        <taxon>Cucujiformia</taxon>
        <taxon>Curculionidae</taxon>
        <taxon>Scolytinae</taxon>
        <taxon>Dendroctonus</taxon>
    </lineage>
</organism>
<dbReference type="InterPro" id="IPR039679">
    <property type="entry name" value="NRBF2"/>
</dbReference>
<dbReference type="SMART" id="SM00028">
    <property type="entry name" value="TPR"/>
    <property type="match status" value="1"/>
</dbReference>
<feature type="domain" description="Nuclear receptor-binding factor 2 MIT" evidence="2">
    <location>
        <begin position="5"/>
        <end position="80"/>
    </location>
</feature>
<dbReference type="HOGENOM" id="CLU_947527_0_0_1"/>
<gene>
    <name evidence="4" type="primary">109543153</name>
    <name evidence="3" type="ORF">YQE_10969</name>
</gene>
<dbReference type="KEGG" id="dpa:109543153"/>
<dbReference type="OrthoDB" id="3694230at2759"/>
<protein>
    <recommendedName>
        <fullName evidence="2">Nuclear receptor-binding factor 2 MIT domain-containing protein</fullName>
    </recommendedName>
</protein>
<dbReference type="Pfam" id="PF17169">
    <property type="entry name" value="NRBF2_MIT"/>
    <property type="match status" value="1"/>
</dbReference>
<dbReference type="Proteomes" id="UP000019118">
    <property type="component" value="Unassembled WGS sequence"/>
</dbReference>
<name>N6SX19_DENPD</name>
<feature type="coiled-coil region" evidence="1">
    <location>
        <begin position="47"/>
        <end position="81"/>
    </location>
</feature>
<evidence type="ECO:0000313" key="3">
    <source>
        <dbReference type="EMBL" id="ENN72334.1"/>
    </source>
</evidence>
<evidence type="ECO:0000313" key="4">
    <source>
        <dbReference type="EnsemblMetazoa" id="XP_019768273.1"/>
    </source>
</evidence>
<dbReference type="EnsemblMetazoa" id="XM_019912714.1">
    <property type="protein sequence ID" value="XP_019768273.1"/>
    <property type="gene ID" value="LOC109543153"/>
</dbReference>
<accession>N6SX19</accession>